<dbReference type="PROSITE" id="PS00122">
    <property type="entry name" value="CARBOXYLESTERASE_B_1"/>
    <property type="match status" value="1"/>
</dbReference>
<comment type="similarity">
    <text evidence="1 5">Belongs to the type-B carboxylesterase/lipase family.</text>
</comment>
<name>A0A4Q2M9N2_9MICO</name>
<evidence type="ECO:0000256" key="3">
    <source>
        <dbReference type="ARBA" id="ARBA00023157"/>
    </source>
</evidence>
<accession>A0A4Q2M9N2</accession>
<evidence type="ECO:0000256" key="1">
    <source>
        <dbReference type="ARBA" id="ARBA00005964"/>
    </source>
</evidence>
<evidence type="ECO:0000256" key="4">
    <source>
        <dbReference type="PIRSR" id="PIRSR600997-1"/>
    </source>
</evidence>
<dbReference type="InterPro" id="IPR029058">
    <property type="entry name" value="AB_hydrolase_fold"/>
</dbReference>
<evidence type="ECO:0000313" key="10">
    <source>
        <dbReference type="Proteomes" id="UP000581087"/>
    </source>
</evidence>
<sequence length="510" mass="53774">MAAETAARRIDLPAGTIEGRAADGVAVFRGVPYAAAPFGENRFRAPQPVEPWDGIRDATVFGATSPQTPYPGPLGAILPTSEIAGTDILNLAVWAPDEDPAGSHPVFVWIHGGGLTRGANSLDAYDGSRFAEQGVVVVAVNYRLGAEGFSVLDDAPRNLGLADLRAALEWVRENIAAFGGDPADVTVGGQSAGGALTAALLAMPDAETLFARTIVQSGPLDAQPESEARRVTDAMAKHLGIAATREAFAAVTPERLLEAQEHVLAGGSPLTSGPSFTLTIGGELVPENPRDALRSGVSANLPLLIGTTTEEYRLWFVPTGRLRKISKLMLLGARVAKRMPSSLVATFRDARPGARPGEILGAIVTELILRAPAQDVADGRLTEGAATWIFEFAWRSPVESADGDVLGAAHAVEIPFVFDNAETTDAAPLVGEAPPRSLARSMHASWLTFIRSGRADWTEWDATRPVRVFDGADDPIALAPRDDERRALLEWEAGRRAASGTSRGAAEVPA</sequence>
<reference evidence="8 9" key="1">
    <citation type="submission" date="2019-01" db="EMBL/GenBank/DDBJ databases">
        <title>Agromyces.</title>
        <authorList>
            <person name="Li J."/>
        </authorList>
    </citation>
    <scope>NUCLEOTIDE SEQUENCE [LARGE SCALE GENOMIC DNA]</scope>
    <source>
        <strain evidence="8 9">DSM 23870</strain>
    </source>
</reference>
<dbReference type="InterPro" id="IPR000997">
    <property type="entry name" value="Cholinesterase"/>
</dbReference>
<feature type="active site" description="Charge relay system" evidence="4">
    <location>
        <position position="410"/>
    </location>
</feature>
<proteinExistence type="inferred from homology"/>
<dbReference type="EMBL" id="SDPM01000004">
    <property type="protein sequence ID" value="RXZ86612.1"/>
    <property type="molecule type" value="Genomic_DNA"/>
</dbReference>
<dbReference type="EMBL" id="JACCBI010000001">
    <property type="protein sequence ID" value="NYD66285.1"/>
    <property type="molecule type" value="Genomic_DNA"/>
</dbReference>
<evidence type="ECO:0000256" key="5">
    <source>
        <dbReference type="RuleBase" id="RU361235"/>
    </source>
</evidence>
<dbReference type="InterPro" id="IPR050654">
    <property type="entry name" value="AChE-related_enzymes"/>
</dbReference>
<dbReference type="PRINTS" id="PR00878">
    <property type="entry name" value="CHOLNESTRASE"/>
</dbReference>
<dbReference type="Proteomes" id="UP000581087">
    <property type="component" value="Unassembled WGS sequence"/>
</dbReference>
<dbReference type="PANTHER" id="PTHR43918">
    <property type="entry name" value="ACETYLCHOLINESTERASE"/>
    <property type="match status" value="1"/>
</dbReference>
<feature type="active site" description="Charge relay system" evidence="4">
    <location>
        <position position="311"/>
    </location>
</feature>
<keyword evidence="9" id="KW-1185">Reference proteome</keyword>
<feature type="active site" description="Acyl-ester intermediate" evidence="4">
    <location>
        <position position="191"/>
    </location>
</feature>
<evidence type="ECO:0000313" key="8">
    <source>
        <dbReference type="EMBL" id="RXZ86612.1"/>
    </source>
</evidence>
<dbReference type="AlphaFoldDB" id="A0A4Q2M9N2"/>
<dbReference type="PANTHER" id="PTHR43918:SF4">
    <property type="entry name" value="CARBOXYLIC ESTER HYDROLASE"/>
    <property type="match status" value="1"/>
</dbReference>
<dbReference type="SUPFAM" id="SSF53474">
    <property type="entry name" value="alpha/beta-Hydrolases"/>
    <property type="match status" value="1"/>
</dbReference>
<dbReference type="GO" id="GO:0004104">
    <property type="term" value="F:cholinesterase activity"/>
    <property type="evidence" value="ECO:0007669"/>
    <property type="project" value="InterPro"/>
</dbReference>
<dbReference type="RefSeq" id="WP_129174461.1">
    <property type="nucleotide sequence ID" value="NZ_JACCBI010000001.1"/>
</dbReference>
<dbReference type="Gene3D" id="3.40.50.1820">
    <property type="entry name" value="alpha/beta hydrolase"/>
    <property type="match status" value="1"/>
</dbReference>
<feature type="domain" description="Carboxylesterase type B" evidence="6">
    <location>
        <begin position="9"/>
        <end position="456"/>
    </location>
</feature>
<dbReference type="Pfam" id="PF00135">
    <property type="entry name" value="COesterase"/>
    <property type="match status" value="1"/>
</dbReference>
<keyword evidence="2 5" id="KW-0378">Hydrolase</keyword>
<keyword evidence="3" id="KW-1015">Disulfide bond</keyword>
<evidence type="ECO:0000313" key="9">
    <source>
        <dbReference type="Proteomes" id="UP000292686"/>
    </source>
</evidence>
<reference evidence="7 10" key="2">
    <citation type="submission" date="2020-07" db="EMBL/GenBank/DDBJ databases">
        <title>Sequencing the genomes of 1000 actinobacteria strains.</title>
        <authorList>
            <person name="Klenk H.-P."/>
        </authorList>
    </citation>
    <scope>NUCLEOTIDE SEQUENCE [LARGE SCALE GENOMIC DNA]</scope>
    <source>
        <strain evidence="7 10">DSM 23870</strain>
    </source>
</reference>
<dbReference type="OrthoDB" id="3199405at2"/>
<comment type="caution">
    <text evidence="8">The sequence shown here is derived from an EMBL/GenBank/DDBJ whole genome shotgun (WGS) entry which is preliminary data.</text>
</comment>
<dbReference type="Proteomes" id="UP000292686">
    <property type="component" value="Unassembled WGS sequence"/>
</dbReference>
<dbReference type="InterPro" id="IPR019826">
    <property type="entry name" value="Carboxylesterase_B_AS"/>
</dbReference>
<dbReference type="EC" id="3.1.1.-" evidence="5"/>
<organism evidence="8 9">
    <name type="scientific">Agromyces atrinae</name>
    <dbReference type="NCBI Taxonomy" id="592376"/>
    <lineage>
        <taxon>Bacteria</taxon>
        <taxon>Bacillati</taxon>
        <taxon>Actinomycetota</taxon>
        <taxon>Actinomycetes</taxon>
        <taxon>Micrococcales</taxon>
        <taxon>Microbacteriaceae</taxon>
        <taxon>Agromyces</taxon>
    </lineage>
</organism>
<evidence type="ECO:0000313" key="7">
    <source>
        <dbReference type="EMBL" id="NYD66285.1"/>
    </source>
</evidence>
<gene>
    <name evidence="7" type="ORF">BJ972_000804</name>
    <name evidence="8" type="ORF">ESP50_09475</name>
</gene>
<evidence type="ECO:0000256" key="2">
    <source>
        <dbReference type="ARBA" id="ARBA00022801"/>
    </source>
</evidence>
<protein>
    <recommendedName>
        <fullName evidence="5">Carboxylic ester hydrolase</fullName>
        <ecNumber evidence="5">3.1.1.-</ecNumber>
    </recommendedName>
</protein>
<dbReference type="InterPro" id="IPR002018">
    <property type="entry name" value="CarbesteraseB"/>
</dbReference>
<evidence type="ECO:0000259" key="6">
    <source>
        <dbReference type="Pfam" id="PF00135"/>
    </source>
</evidence>